<organism evidence="2 3">
    <name type="scientific">Ectopseudomonas oleovorans</name>
    <name type="common">Pseudomonas oleovorans</name>
    <dbReference type="NCBI Taxonomy" id="301"/>
    <lineage>
        <taxon>Bacteria</taxon>
        <taxon>Pseudomonadati</taxon>
        <taxon>Pseudomonadota</taxon>
        <taxon>Gammaproteobacteria</taxon>
        <taxon>Pseudomonadales</taxon>
        <taxon>Pseudomonadaceae</taxon>
        <taxon>Ectopseudomonas</taxon>
    </lineage>
</organism>
<evidence type="ECO:0000313" key="3">
    <source>
        <dbReference type="Proteomes" id="UP000244052"/>
    </source>
</evidence>
<feature type="transmembrane region" description="Helical" evidence="1">
    <location>
        <begin position="47"/>
        <end position="65"/>
    </location>
</feature>
<sequence>MEIAGAFSKLFDPYERQARLYPGLLAVAPAAVVFVCFAAAGNVLGRTILSVLVACGVAYALGRIARNAGKRLQEELFAKWGGAPTTQIMRHRDATIDVHTKFRYHETLAKSIGKPMPTPNAETADPQAADEYYRAATTWLIGRTRDTKAFPLIYKENIAFGFQRNALGLRRGGIVVAALCFGGTLLRMMLLTSSLSSMTDALDKVGAPEVVALLVSLMFLGFWIFLVNETALKRTAFAYAVRLFEGCDHIAQQKTRTSRKAGGSAPA</sequence>
<dbReference type="RefSeq" id="WP_108233749.1">
    <property type="nucleotide sequence ID" value="NZ_QASO01000067.1"/>
</dbReference>
<protein>
    <submittedName>
        <fullName evidence="2">Uncharacterized protein</fullName>
    </submittedName>
</protein>
<keyword evidence="3" id="KW-1185">Reference proteome</keyword>
<feature type="transmembrane region" description="Helical" evidence="1">
    <location>
        <begin position="20"/>
        <end position="41"/>
    </location>
</feature>
<feature type="transmembrane region" description="Helical" evidence="1">
    <location>
        <begin position="172"/>
        <end position="190"/>
    </location>
</feature>
<proteinExistence type="predicted"/>
<keyword evidence="1" id="KW-0812">Transmembrane</keyword>
<dbReference type="EMBL" id="QASO01000067">
    <property type="protein sequence ID" value="PTU78909.1"/>
    <property type="molecule type" value="Genomic_DNA"/>
</dbReference>
<gene>
    <name evidence="2" type="ORF">DBO86_11680</name>
</gene>
<feature type="transmembrane region" description="Helical" evidence="1">
    <location>
        <begin position="210"/>
        <end position="227"/>
    </location>
</feature>
<keyword evidence="1" id="KW-1133">Transmembrane helix</keyword>
<evidence type="ECO:0000256" key="1">
    <source>
        <dbReference type="SAM" id="Phobius"/>
    </source>
</evidence>
<name>A0A2T5PMF4_ECTOL</name>
<dbReference type="AlphaFoldDB" id="A0A2T5PMF4"/>
<dbReference type="Proteomes" id="UP000244052">
    <property type="component" value="Unassembled WGS sequence"/>
</dbReference>
<comment type="caution">
    <text evidence="2">The sequence shown here is derived from an EMBL/GenBank/DDBJ whole genome shotgun (WGS) entry which is preliminary data.</text>
</comment>
<reference evidence="2 3" key="1">
    <citation type="submission" date="2018-04" db="EMBL/GenBank/DDBJ databases">
        <title>Pseudomonas sp. nov., isolated from mangrove soil.</title>
        <authorList>
            <person name="Chen C."/>
        </authorList>
    </citation>
    <scope>NUCLEOTIDE SEQUENCE [LARGE SCALE GENOMIC DNA]</scope>
    <source>
        <strain evidence="2 3">JCM 14246</strain>
    </source>
</reference>
<evidence type="ECO:0000313" key="2">
    <source>
        <dbReference type="EMBL" id="PTU78909.1"/>
    </source>
</evidence>
<accession>A0A2T5PMF4</accession>
<keyword evidence="1" id="KW-0472">Membrane</keyword>